<dbReference type="GO" id="GO:0004364">
    <property type="term" value="F:glutathione transferase activity"/>
    <property type="evidence" value="ECO:0007669"/>
    <property type="project" value="UniProtKB-UniRule"/>
</dbReference>
<evidence type="ECO:0000259" key="3">
    <source>
        <dbReference type="Pfam" id="PF01323"/>
    </source>
</evidence>
<gene>
    <name evidence="4" type="ORF">BD626DRAFT_572315</name>
</gene>
<dbReference type="Proteomes" id="UP000320762">
    <property type="component" value="Unassembled WGS sequence"/>
</dbReference>
<sequence>MSTDKSIVFEVFYGVSSPWALLGAPRMEEIGKKYNLTVHLRPIVIIEANGGIPLRTRTDARQEYHALDLARCAKKLGVPMVPKPKFYPPPPGGISLGAQAIIRVQKMLGRGHPLVLAFSYAIQRCIWIDEGNYCDLEVLKSLGRQVGLPEDVVNKAIVDRRGDSEDEGVKEWQQNLKDAEALGIFGTPNYVVNGEIFWGQDRLDFVEDRVKELLAAGFKPT</sequence>
<comment type="catalytic activity">
    <reaction evidence="1">
        <text>RX + glutathione = an S-substituted glutathione + a halide anion + H(+)</text>
        <dbReference type="Rhea" id="RHEA:16437"/>
        <dbReference type="ChEBI" id="CHEBI:15378"/>
        <dbReference type="ChEBI" id="CHEBI:16042"/>
        <dbReference type="ChEBI" id="CHEBI:17792"/>
        <dbReference type="ChEBI" id="CHEBI:57925"/>
        <dbReference type="ChEBI" id="CHEBI:90779"/>
        <dbReference type="EC" id="2.5.1.18"/>
    </reaction>
</comment>
<dbReference type="SUPFAM" id="SSF52833">
    <property type="entry name" value="Thioredoxin-like"/>
    <property type="match status" value="1"/>
</dbReference>
<dbReference type="InterPro" id="IPR036249">
    <property type="entry name" value="Thioredoxin-like_sf"/>
</dbReference>
<keyword evidence="1" id="KW-0808">Transferase</keyword>
<evidence type="ECO:0000256" key="1">
    <source>
        <dbReference type="PIRNR" id="PIRNR006386"/>
    </source>
</evidence>
<feature type="active site" description="Nucleophile" evidence="2">
    <location>
        <position position="17"/>
    </location>
</feature>
<name>A0A550C547_9AGAR</name>
<comment type="caution">
    <text evidence="4">The sequence shown here is derived from an EMBL/GenBank/DDBJ whole genome shotgun (WGS) entry which is preliminary data.</text>
</comment>
<dbReference type="GO" id="GO:0005739">
    <property type="term" value="C:mitochondrion"/>
    <property type="evidence" value="ECO:0007669"/>
    <property type="project" value="TreeGrafter"/>
</dbReference>
<dbReference type="Pfam" id="PF01323">
    <property type="entry name" value="DSBA"/>
    <property type="match status" value="1"/>
</dbReference>
<dbReference type="EMBL" id="VDMD01000025">
    <property type="protein sequence ID" value="TRM59918.1"/>
    <property type="molecule type" value="Genomic_DNA"/>
</dbReference>
<dbReference type="EC" id="2.5.1.18" evidence="1"/>
<reference evidence="4 5" key="1">
    <citation type="journal article" date="2019" name="New Phytol.">
        <title>Comparative genomics reveals unique wood-decay strategies and fruiting body development in the Schizophyllaceae.</title>
        <authorList>
            <person name="Almasi E."/>
            <person name="Sahu N."/>
            <person name="Krizsan K."/>
            <person name="Balint B."/>
            <person name="Kovacs G.M."/>
            <person name="Kiss B."/>
            <person name="Cseklye J."/>
            <person name="Drula E."/>
            <person name="Henrissat B."/>
            <person name="Nagy I."/>
            <person name="Chovatia M."/>
            <person name="Adam C."/>
            <person name="LaButti K."/>
            <person name="Lipzen A."/>
            <person name="Riley R."/>
            <person name="Grigoriev I.V."/>
            <person name="Nagy L.G."/>
        </authorList>
    </citation>
    <scope>NUCLEOTIDE SEQUENCE [LARGE SCALE GENOMIC DNA]</scope>
    <source>
        <strain evidence="4 5">NL-1724</strain>
    </source>
</reference>
<dbReference type="GO" id="GO:0004602">
    <property type="term" value="F:glutathione peroxidase activity"/>
    <property type="evidence" value="ECO:0007669"/>
    <property type="project" value="TreeGrafter"/>
</dbReference>
<feature type="domain" description="DSBA-like thioredoxin" evidence="3">
    <location>
        <begin position="10"/>
        <end position="210"/>
    </location>
</feature>
<dbReference type="PANTHER" id="PTHR42943">
    <property type="entry name" value="GLUTATHIONE S-TRANSFERASE KAPPA"/>
    <property type="match status" value="1"/>
</dbReference>
<evidence type="ECO:0000256" key="2">
    <source>
        <dbReference type="PIRSR" id="PIRSR006386-1"/>
    </source>
</evidence>
<dbReference type="PANTHER" id="PTHR42943:SF13">
    <property type="entry name" value="GLUTATHIONE S-TRANSFERASE KAPPA-RELATED"/>
    <property type="match status" value="1"/>
</dbReference>
<dbReference type="OrthoDB" id="4664297at2759"/>
<evidence type="ECO:0000313" key="4">
    <source>
        <dbReference type="EMBL" id="TRM59918.1"/>
    </source>
</evidence>
<protein>
    <recommendedName>
        <fullName evidence="1">Glutathione S-transferase kappa</fullName>
        <ecNumber evidence="1">2.5.1.18</ecNumber>
    </recommendedName>
</protein>
<dbReference type="GO" id="GO:0005777">
    <property type="term" value="C:peroxisome"/>
    <property type="evidence" value="ECO:0007669"/>
    <property type="project" value="TreeGrafter"/>
</dbReference>
<dbReference type="PIRSF" id="PIRSF006386">
    <property type="entry name" value="HCCAis_GSTk"/>
    <property type="match status" value="1"/>
</dbReference>
<dbReference type="InterPro" id="IPR001853">
    <property type="entry name" value="DSBA-like_thioredoxin_dom"/>
</dbReference>
<evidence type="ECO:0000313" key="5">
    <source>
        <dbReference type="Proteomes" id="UP000320762"/>
    </source>
</evidence>
<comment type="similarity">
    <text evidence="1">Belongs to the GST superfamily. Kappa family.</text>
</comment>
<keyword evidence="5" id="KW-1185">Reference proteome</keyword>
<proteinExistence type="inferred from homology"/>
<dbReference type="AlphaFoldDB" id="A0A550C547"/>
<accession>A0A550C547</accession>
<dbReference type="InterPro" id="IPR051924">
    <property type="entry name" value="GST_Kappa/NadH"/>
</dbReference>
<dbReference type="GO" id="GO:0006749">
    <property type="term" value="P:glutathione metabolic process"/>
    <property type="evidence" value="ECO:0007669"/>
    <property type="project" value="TreeGrafter"/>
</dbReference>
<dbReference type="Gene3D" id="3.40.30.10">
    <property type="entry name" value="Glutaredoxin"/>
    <property type="match status" value="1"/>
</dbReference>
<organism evidence="4 5">
    <name type="scientific">Schizophyllum amplum</name>
    <dbReference type="NCBI Taxonomy" id="97359"/>
    <lineage>
        <taxon>Eukaryota</taxon>
        <taxon>Fungi</taxon>
        <taxon>Dikarya</taxon>
        <taxon>Basidiomycota</taxon>
        <taxon>Agaricomycotina</taxon>
        <taxon>Agaricomycetes</taxon>
        <taxon>Agaricomycetidae</taxon>
        <taxon>Agaricales</taxon>
        <taxon>Schizophyllaceae</taxon>
        <taxon>Schizophyllum</taxon>
    </lineage>
</organism>
<dbReference type="InterPro" id="IPR014440">
    <property type="entry name" value="HCCAis_GSTk"/>
</dbReference>